<dbReference type="Pfam" id="PF00126">
    <property type="entry name" value="HTH_1"/>
    <property type="match status" value="1"/>
</dbReference>
<dbReference type="PANTHER" id="PTHR30427">
    <property type="entry name" value="TRANSCRIPTIONAL ACTIVATOR PROTEIN LYSR"/>
    <property type="match status" value="1"/>
</dbReference>
<sequence length="290" mass="31997">MTTGSVTKAAALLKTSQPTVSREIARFEHVLGLKLFERTQARLQPTTQGLSLFEEVKTSYYGLERIHNAAQSIKNFQSSLTIACLPAFSQSLLPYVCGRFINAFPEVNINITPQESPLLEEWMTAQRYDLGLTENSETPPGTRCENIFTGDEVCVLPSGHPLCDKKVITPLDMAGINMVSLSSQDPYRIIFDKILADAQVKCRTVIETHSAAAVCFFVQQNVGVGIINPLTALSFADQGVCLRRFSISIPFSVNLIKPLYRPQTPVATAFIDEMKSSSNELHQQLHTSLG</sequence>
<keyword evidence="2" id="KW-0805">Transcription regulation</keyword>
<evidence type="ECO:0000256" key="4">
    <source>
        <dbReference type="ARBA" id="ARBA00023163"/>
    </source>
</evidence>
<dbReference type="AlphaFoldDB" id="A0A1M7J6W0"/>
<dbReference type="GO" id="GO:0009089">
    <property type="term" value="P:lysine biosynthetic process via diaminopimelate"/>
    <property type="evidence" value="ECO:0007669"/>
    <property type="project" value="TreeGrafter"/>
</dbReference>
<dbReference type="PANTHER" id="PTHR30427:SF1">
    <property type="entry name" value="TRANSCRIPTIONAL ACTIVATOR PROTEIN LYSR"/>
    <property type="match status" value="1"/>
</dbReference>
<protein>
    <submittedName>
        <fullName evidence="6">DNA-binding transcriptional regulator, LysR family</fullName>
    </submittedName>
</protein>
<dbReference type="PROSITE" id="PS50931">
    <property type="entry name" value="HTH_LYSR"/>
    <property type="match status" value="1"/>
</dbReference>
<reference evidence="6 7" key="1">
    <citation type="submission" date="2016-11" db="EMBL/GenBank/DDBJ databases">
        <authorList>
            <person name="Jaros S."/>
            <person name="Januszkiewicz K."/>
            <person name="Wedrychowicz H."/>
        </authorList>
    </citation>
    <scope>NUCLEOTIDE SEQUENCE [LARGE SCALE GENOMIC DNA]</scope>
    <source>
        <strain evidence="6 7">LMG 26898</strain>
    </source>
</reference>
<accession>A0A1M7J6W0</accession>
<dbReference type="GO" id="GO:0010628">
    <property type="term" value="P:positive regulation of gene expression"/>
    <property type="evidence" value="ECO:0007669"/>
    <property type="project" value="TreeGrafter"/>
</dbReference>
<dbReference type="InterPro" id="IPR036388">
    <property type="entry name" value="WH-like_DNA-bd_sf"/>
</dbReference>
<dbReference type="InterPro" id="IPR005119">
    <property type="entry name" value="LysR_subst-bd"/>
</dbReference>
<dbReference type="Proteomes" id="UP000183983">
    <property type="component" value="Unassembled WGS sequence"/>
</dbReference>
<dbReference type="SUPFAM" id="SSF53850">
    <property type="entry name" value="Periplasmic binding protein-like II"/>
    <property type="match status" value="1"/>
</dbReference>
<comment type="similarity">
    <text evidence="1">Belongs to the LysR transcriptional regulatory family.</text>
</comment>
<proteinExistence type="inferred from homology"/>
<dbReference type="GO" id="GO:0043565">
    <property type="term" value="F:sequence-specific DNA binding"/>
    <property type="evidence" value="ECO:0007669"/>
    <property type="project" value="TreeGrafter"/>
</dbReference>
<dbReference type="GO" id="GO:0003700">
    <property type="term" value="F:DNA-binding transcription factor activity"/>
    <property type="evidence" value="ECO:0007669"/>
    <property type="project" value="InterPro"/>
</dbReference>
<dbReference type="STRING" id="1190415.SAMN05216593_101125"/>
<gene>
    <name evidence="6" type="ORF">SAMN05216593_101125</name>
</gene>
<dbReference type="InterPro" id="IPR036390">
    <property type="entry name" value="WH_DNA-bd_sf"/>
</dbReference>
<organism evidence="6 7">
    <name type="scientific">Pseudomonas asturiensis</name>
    <dbReference type="NCBI Taxonomy" id="1190415"/>
    <lineage>
        <taxon>Bacteria</taxon>
        <taxon>Pseudomonadati</taxon>
        <taxon>Pseudomonadota</taxon>
        <taxon>Gammaproteobacteria</taxon>
        <taxon>Pseudomonadales</taxon>
        <taxon>Pseudomonadaceae</taxon>
        <taxon>Pseudomonas</taxon>
    </lineage>
</organism>
<dbReference type="PRINTS" id="PR00039">
    <property type="entry name" value="HTHLYSR"/>
</dbReference>
<dbReference type="Pfam" id="PF03466">
    <property type="entry name" value="LysR_substrate"/>
    <property type="match status" value="1"/>
</dbReference>
<dbReference type="SUPFAM" id="SSF46785">
    <property type="entry name" value="Winged helix' DNA-binding domain"/>
    <property type="match status" value="1"/>
</dbReference>
<feature type="domain" description="HTH lysR-type" evidence="5">
    <location>
        <begin position="1"/>
        <end position="46"/>
    </location>
</feature>
<evidence type="ECO:0000256" key="3">
    <source>
        <dbReference type="ARBA" id="ARBA00023125"/>
    </source>
</evidence>
<dbReference type="NCBIfam" id="NF008239">
    <property type="entry name" value="PRK11013.1"/>
    <property type="match status" value="1"/>
</dbReference>
<dbReference type="Gene3D" id="1.10.10.10">
    <property type="entry name" value="Winged helix-like DNA-binding domain superfamily/Winged helix DNA-binding domain"/>
    <property type="match status" value="1"/>
</dbReference>
<dbReference type="InterPro" id="IPR000847">
    <property type="entry name" value="LysR_HTH_N"/>
</dbReference>
<evidence type="ECO:0000313" key="6">
    <source>
        <dbReference type="EMBL" id="SHM48187.1"/>
    </source>
</evidence>
<evidence type="ECO:0000256" key="1">
    <source>
        <dbReference type="ARBA" id="ARBA00009437"/>
    </source>
</evidence>
<evidence type="ECO:0000313" key="7">
    <source>
        <dbReference type="Proteomes" id="UP000183983"/>
    </source>
</evidence>
<evidence type="ECO:0000259" key="5">
    <source>
        <dbReference type="PROSITE" id="PS50931"/>
    </source>
</evidence>
<dbReference type="RefSeq" id="WP_073161797.1">
    <property type="nucleotide sequence ID" value="NZ_FRDA01000001.1"/>
</dbReference>
<keyword evidence="4" id="KW-0804">Transcription</keyword>
<dbReference type="EMBL" id="FRDA01000001">
    <property type="protein sequence ID" value="SHM48187.1"/>
    <property type="molecule type" value="Genomic_DNA"/>
</dbReference>
<evidence type="ECO:0000256" key="2">
    <source>
        <dbReference type="ARBA" id="ARBA00023015"/>
    </source>
</evidence>
<dbReference type="Gene3D" id="3.40.190.290">
    <property type="match status" value="1"/>
</dbReference>
<keyword evidence="3 6" id="KW-0238">DNA-binding</keyword>
<name>A0A1M7J6W0_9PSED</name>